<evidence type="ECO:0000313" key="2">
    <source>
        <dbReference type="EMBL" id="KAH0538453.1"/>
    </source>
</evidence>
<proteinExistence type="predicted"/>
<evidence type="ECO:0000313" key="3">
    <source>
        <dbReference type="Proteomes" id="UP000698800"/>
    </source>
</evidence>
<organism evidence="2 3">
    <name type="scientific">Glutinoglossum americanum</name>
    <dbReference type="NCBI Taxonomy" id="1670608"/>
    <lineage>
        <taxon>Eukaryota</taxon>
        <taxon>Fungi</taxon>
        <taxon>Dikarya</taxon>
        <taxon>Ascomycota</taxon>
        <taxon>Pezizomycotina</taxon>
        <taxon>Geoglossomycetes</taxon>
        <taxon>Geoglossales</taxon>
        <taxon>Geoglossaceae</taxon>
        <taxon>Glutinoglossum</taxon>
    </lineage>
</organism>
<keyword evidence="3" id="KW-1185">Reference proteome</keyword>
<comment type="caution">
    <text evidence="2">The sequence shown here is derived from an EMBL/GenBank/DDBJ whole genome shotgun (WGS) entry which is preliminary data.</text>
</comment>
<dbReference type="OrthoDB" id="2992173at2759"/>
<dbReference type="Proteomes" id="UP000698800">
    <property type="component" value="Unassembled WGS sequence"/>
</dbReference>
<sequence>MPTSSKVSVPLKLDAFVFNPAVCGETPDAQTLETVLPDAKIAPITQPNYTFLRLKDFLVQNDIQEHIDLHNAAPAENNPRLRDLGKATTRINRLGVYLHWMIPRFYRSGVADSPSATQPPGKNLDPGKEDLTAPRFRRVPNRWLVIRILDPNAPTTKPAQSGIESIKAWVIESDLMRSIDDLDVSVDLQVDVSPFLTSQGVTGSDGISIEQQAEIFIGYREDARTWKEGKVGDEIPGAKRADLSLLNSSNQLFADFQPHCGNVFSTLDTFGYGLNEENHLTAAVASYYVIGWHSDANDDPFFTGDGTTHEQRLKDLNMTLNAQKEPPPDVTAWLNASESTQALCHGAMYNVEWNAEQKPKKMPADECSHMLNKGMPVAVGTTSMDSLLAYIEAHRQGGSELEEDLYKLRVLLRAQDDGVEAQRAAADEVQNWNFSRASGGTYWHIPADPGDKNIVPPSEAEALALKNLNQAQDLLDGTMRMLQQLRWNMFSLWWKYVSDVNHSNAISNIDSSALTTRLQKLNSLATNQWDKIKALKEGGSFRRTPTQAVRPEFFQQRDPTLLVAGVNAGWPWDFLELLKVRLDSQIISKTTSTDPLFGVGCLPAALRDAGASLVGEFMALRPGTSLEIQPTQFYPLYHDQGDPANNPKPEDPWRDRWESTQPWFPLFLEWEAEYTHIPFDYWDVNQHTARLFEHPKYRYGILEDKTIYDPGPPPVTIKDIRIASGRILILPQPIFDLQAQITRLFSTTPEDLLNSALPPEKQKELLADLHTLHFLSSPLDGFTDHLLTVSHGSHIKPNARMRKQALQPIPDAVKASSEGGMKEDQLQWIDKESDLTPYGFMVSFLGEDYSAFKPVTHGQFRFTKLNIIDKFGQAVHAIDPSYHPTGPQAVYPCISEYYEPQVYPPGHRDAGQPKIVGPREADGFCEFMQVPPQINQPTRLNSAFVVRNEESTSAVYWRPATEWENPIWGWLVVNYVDYGIQIFLPDGTFYREVRLAAPNSSAHVAASPNWLPFGPPKGPTNTGQLDRLLEKLTNKEDETYLLAFLDMIINALDRAPSAPSAYSKFVSSLVGKPLALVNAGFSLELAADAKVNQSSQEGQKGRDPDRSILYNGPEPTNPKDRDKQYFFSVKLGDEQRTSDGLVGYFDALPSPAPGNELNLDTLYTYFHTPSGPPPGPKNPIHLIDKPPYPILWPFYTPPDDKDPANYALIRNSQWSVFGTIMDPFLPLSAYSGILPIKSLSLPSWTWESALNRMTAFFHMGPLIVPTDVPRFEEKNRLKSNYGFVPPAKDQTVEGSEVGMPALPVADWCWLQPYWVGGEGEKEGDNRGAEEEGGKGGSAFMALGLGKVDNRPKFEKGPYTALEGYLQMKTAITGDGPKS</sequence>
<gene>
    <name evidence="2" type="ORF">FGG08_004951</name>
</gene>
<dbReference type="EMBL" id="JAGHQL010000108">
    <property type="protein sequence ID" value="KAH0538453.1"/>
    <property type="molecule type" value="Genomic_DNA"/>
</dbReference>
<reference evidence="2" key="1">
    <citation type="submission" date="2021-03" db="EMBL/GenBank/DDBJ databases">
        <title>Comparative genomics and phylogenomic investigation of the class Geoglossomycetes provide insights into ecological specialization and systematics.</title>
        <authorList>
            <person name="Melie T."/>
            <person name="Pirro S."/>
            <person name="Miller A.N."/>
            <person name="Quandt A."/>
        </authorList>
    </citation>
    <scope>NUCLEOTIDE SEQUENCE</scope>
    <source>
        <strain evidence="2">GBOQ0MN5Z8</strain>
    </source>
</reference>
<protein>
    <submittedName>
        <fullName evidence="2">Uncharacterized protein</fullName>
    </submittedName>
</protein>
<name>A0A9P8KZ04_9PEZI</name>
<accession>A0A9P8KZ04</accession>
<feature type="region of interest" description="Disordered" evidence="1">
    <location>
        <begin position="111"/>
        <end position="132"/>
    </location>
</feature>
<feature type="region of interest" description="Disordered" evidence="1">
    <location>
        <begin position="1090"/>
        <end position="1123"/>
    </location>
</feature>
<evidence type="ECO:0000256" key="1">
    <source>
        <dbReference type="SAM" id="MobiDB-lite"/>
    </source>
</evidence>